<evidence type="ECO:0000313" key="3">
    <source>
        <dbReference type="EMBL" id="MBO2010832.1"/>
    </source>
</evidence>
<feature type="signal peptide" evidence="1">
    <location>
        <begin position="1"/>
        <end position="16"/>
    </location>
</feature>
<sequence>MKQFSIAAFAYSLAFAALTLTGCKKDEPAAATTGEFTLHMANVVGTAPLALDVATYQNANGDNFTVSTFKYYISNVILRKSDNSTYAVPNSYFLVDQSKADSQDLLMKDVPVGDYTGITFTVGVDSARTKAGNFTGVLNANNGMYWDMNGPEFINVKLEGRSQQAPSTGLIFHIAGYKHSTTNTIRTVTLPFPSSSLLIRTDHSPEIHTNVDVLKMFTGANGTNIIRFADIYNTMGGPNSVKVADNIAAGMFTVEHIHAN</sequence>
<organism evidence="3 4">
    <name type="scientific">Hymenobacter negativus</name>
    <dbReference type="NCBI Taxonomy" id="2795026"/>
    <lineage>
        <taxon>Bacteria</taxon>
        <taxon>Pseudomonadati</taxon>
        <taxon>Bacteroidota</taxon>
        <taxon>Cytophagia</taxon>
        <taxon>Cytophagales</taxon>
        <taxon>Hymenobacteraceae</taxon>
        <taxon>Hymenobacter</taxon>
    </lineage>
</organism>
<feature type="domain" description="Copper-binding protein MbnP-like" evidence="2">
    <location>
        <begin position="33"/>
        <end position="222"/>
    </location>
</feature>
<protein>
    <recommendedName>
        <fullName evidence="2">Copper-binding protein MbnP-like domain-containing protein</fullName>
    </recommendedName>
</protein>
<reference evidence="3 4" key="1">
    <citation type="submission" date="2021-03" db="EMBL/GenBank/DDBJ databases">
        <authorList>
            <person name="Kim M.K."/>
        </authorList>
    </citation>
    <scope>NUCLEOTIDE SEQUENCE [LARGE SCALE GENOMIC DNA]</scope>
    <source>
        <strain evidence="3 4">BT442</strain>
    </source>
</reference>
<feature type="chain" id="PRO_5045559163" description="Copper-binding protein MbnP-like domain-containing protein" evidence="1">
    <location>
        <begin position="17"/>
        <end position="260"/>
    </location>
</feature>
<name>A0ABS3QHV3_9BACT</name>
<keyword evidence="4" id="KW-1185">Reference proteome</keyword>
<comment type="caution">
    <text evidence="3">The sequence shown here is derived from an EMBL/GenBank/DDBJ whole genome shotgun (WGS) entry which is preliminary data.</text>
</comment>
<dbReference type="PROSITE" id="PS51257">
    <property type="entry name" value="PROKAR_LIPOPROTEIN"/>
    <property type="match status" value="1"/>
</dbReference>
<gene>
    <name evidence="3" type="ORF">J4E00_17355</name>
</gene>
<dbReference type="RefSeq" id="WP_208176460.1">
    <property type="nucleotide sequence ID" value="NZ_JAGETZ010000008.1"/>
</dbReference>
<proteinExistence type="predicted"/>
<dbReference type="Proteomes" id="UP000664369">
    <property type="component" value="Unassembled WGS sequence"/>
</dbReference>
<evidence type="ECO:0000313" key="4">
    <source>
        <dbReference type="Proteomes" id="UP000664369"/>
    </source>
</evidence>
<evidence type="ECO:0000256" key="1">
    <source>
        <dbReference type="SAM" id="SignalP"/>
    </source>
</evidence>
<accession>A0ABS3QHV3</accession>
<dbReference type="EMBL" id="JAGETZ010000008">
    <property type="protein sequence ID" value="MBO2010832.1"/>
    <property type="molecule type" value="Genomic_DNA"/>
</dbReference>
<dbReference type="Pfam" id="PF20243">
    <property type="entry name" value="MbnP"/>
    <property type="match status" value="1"/>
</dbReference>
<keyword evidence="1" id="KW-0732">Signal</keyword>
<dbReference type="InterPro" id="IPR046863">
    <property type="entry name" value="MbnP-like_dom"/>
</dbReference>
<evidence type="ECO:0000259" key="2">
    <source>
        <dbReference type="Pfam" id="PF20243"/>
    </source>
</evidence>